<gene>
    <name evidence="4" type="ORF">PG986_014018</name>
</gene>
<organism evidence="4 5">
    <name type="scientific">Apiospora aurea</name>
    <dbReference type="NCBI Taxonomy" id="335848"/>
    <lineage>
        <taxon>Eukaryota</taxon>
        <taxon>Fungi</taxon>
        <taxon>Dikarya</taxon>
        <taxon>Ascomycota</taxon>
        <taxon>Pezizomycotina</taxon>
        <taxon>Sordariomycetes</taxon>
        <taxon>Xylariomycetidae</taxon>
        <taxon>Amphisphaeriales</taxon>
        <taxon>Apiosporaceae</taxon>
        <taxon>Apiospora</taxon>
    </lineage>
</organism>
<dbReference type="GeneID" id="92083302"/>
<evidence type="ECO:0000256" key="1">
    <source>
        <dbReference type="ARBA" id="ARBA00023002"/>
    </source>
</evidence>
<name>A0ABR1PXS7_9PEZI</name>
<dbReference type="Pfam" id="PF01370">
    <property type="entry name" value="Epimerase"/>
    <property type="match status" value="1"/>
</dbReference>
<protein>
    <submittedName>
        <fullName evidence="4">NAD dependent epimerase/dehydratase</fullName>
    </submittedName>
</protein>
<proteinExistence type="inferred from homology"/>
<feature type="domain" description="NAD-dependent epimerase/dehydratase" evidence="3">
    <location>
        <begin position="15"/>
        <end position="264"/>
    </location>
</feature>
<evidence type="ECO:0000256" key="2">
    <source>
        <dbReference type="ARBA" id="ARBA00023445"/>
    </source>
</evidence>
<keyword evidence="5" id="KW-1185">Reference proteome</keyword>
<evidence type="ECO:0000313" key="5">
    <source>
        <dbReference type="Proteomes" id="UP001391051"/>
    </source>
</evidence>
<evidence type="ECO:0000259" key="3">
    <source>
        <dbReference type="Pfam" id="PF01370"/>
    </source>
</evidence>
<keyword evidence="1" id="KW-0560">Oxidoreductase</keyword>
<evidence type="ECO:0000313" key="4">
    <source>
        <dbReference type="EMBL" id="KAK7941631.1"/>
    </source>
</evidence>
<dbReference type="InterPro" id="IPR036291">
    <property type="entry name" value="NAD(P)-bd_dom_sf"/>
</dbReference>
<accession>A0ABR1PXS7</accession>
<dbReference type="Proteomes" id="UP001391051">
    <property type="component" value="Unassembled WGS sequence"/>
</dbReference>
<reference evidence="4 5" key="1">
    <citation type="submission" date="2023-01" db="EMBL/GenBank/DDBJ databases">
        <title>Analysis of 21 Apiospora genomes using comparative genomics revels a genus with tremendous synthesis potential of carbohydrate active enzymes and secondary metabolites.</title>
        <authorList>
            <person name="Sorensen T."/>
        </authorList>
    </citation>
    <scope>NUCLEOTIDE SEQUENCE [LARGE SCALE GENOMIC DNA]</scope>
    <source>
        <strain evidence="4 5">CBS 24483</strain>
    </source>
</reference>
<comment type="caution">
    <text evidence="4">The sequence shown here is derived from an EMBL/GenBank/DDBJ whole genome shotgun (WGS) entry which is preliminary data.</text>
</comment>
<dbReference type="Gene3D" id="3.40.50.720">
    <property type="entry name" value="NAD(P)-binding Rossmann-like Domain"/>
    <property type="match status" value="1"/>
</dbReference>
<dbReference type="PANTHER" id="PTHR10366">
    <property type="entry name" value="NAD DEPENDENT EPIMERASE/DEHYDRATASE"/>
    <property type="match status" value="1"/>
</dbReference>
<dbReference type="RefSeq" id="XP_066694383.1">
    <property type="nucleotide sequence ID" value="XM_066850240.1"/>
</dbReference>
<dbReference type="EMBL" id="JAQQWE010000009">
    <property type="protein sequence ID" value="KAK7941631.1"/>
    <property type="molecule type" value="Genomic_DNA"/>
</dbReference>
<sequence length="349" mass="37704">MAEQHPTAISAGSLVLVTGITSYVASWVAKDLLERGYRVRGVVRNLPQAAWLAREVFPSFAASADFDLVEVPDLAAPNAFDSVIRESQPSAIIHTATPMSFDPDPHNVIPPVVGTITSLLGSAARVAPSSVRRFVFTSSIGAVYSPQVDTPATLTQDSWNCAAVEAAWAPPPYVPERGGKVYAASKVEAERAMFQFVEENEPGFTVASVDPFFILGPVLHERHLQGSAGWVRNVYCGEAKVAGVIPFGCQINVQDVAALHVAAVLDPDVKGDRLLAVAEPFNVNVVLAILRRQYPGRKFMEDLPSRGLCLATIGDEDQDRLLGLLKKWTGRDGWISLEQGVREAMQFGL</sequence>
<dbReference type="SUPFAM" id="SSF51735">
    <property type="entry name" value="NAD(P)-binding Rossmann-fold domains"/>
    <property type="match status" value="1"/>
</dbReference>
<dbReference type="InterPro" id="IPR050425">
    <property type="entry name" value="NAD(P)_dehydrat-like"/>
</dbReference>
<dbReference type="PANTHER" id="PTHR10366:SF562">
    <property type="entry name" value="ALDEHYDE REDUCTASE II (AFU_ORTHOLOGUE AFUA_1G11360)"/>
    <property type="match status" value="1"/>
</dbReference>
<dbReference type="InterPro" id="IPR001509">
    <property type="entry name" value="Epimerase_deHydtase"/>
</dbReference>
<comment type="similarity">
    <text evidence="2">Belongs to the NAD(P)-dependent epimerase/dehydratase family. Dihydroflavonol-4-reductase subfamily.</text>
</comment>